<dbReference type="EMBL" id="QRBB01000001">
    <property type="protein sequence ID" value="RDS78060.1"/>
    <property type="molecule type" value="Genomic_DNA"/>
</dbReference>
<gene>
    <name evidence="2" type="ORF">DL238_10920</name>
</gene>
<sequence length="429" mass="45823">MAFVKPRTRRASRFAIAAALMGVGALGVTAIDAPAYAQKSPKYSEGFIEVFAPINEAMNEDAPDYESLRDQALAARGSIENDDDRFAYGSTLYSLGQELSDRALQRDGMETMLESGKIPEDALPQYTYIAGQLAYNLEDYAAARQRIQEALALGYDAPDAQNIITRTYSLEGNTAGALGAVAEQVNTAVSAGQVPDEALLKRGLTIAYNDDLYEDATNFSMLLARYYPSTDAWGDAVAIQRNYGDYSDEELLDLLRLLRAADAMRNERDYVDYINYANFRRLPAEVAAVAQDGISAGMLQGNDAFVTEAVNESESLVDGLRSDLGDLESDAMASGAGASLAVAAGDAYLNFDNGAKAAELYELALTRPDVDRNTALTRLGIAQVKAGNYAAAQDTFAKVDGNRAPIAKLWAAYAENQASGGAGTMGAAG</sequence>
<proteinExistence type="predicted"/>
<dbReference type="RefSeq" id="WP_115492285.1">
    <property type="nucleotide sequence ID" value="NZ_JACHWW010000001.1"/>
</dbReference>
<protein>
    <recommendedName>
        <fullName evidence="4">Tetratricopeptide repeat protein</fullName>
    </recommendedName>
</protein>
<comment type="caution">
    <text evidence="2">The sequence shown here is derived from an EMBL/GenBank/DDBJ whole genome shotgun (WGS) entry which is preliminary data.</text>
</comment>
<keyword evidence="3" id="KW-1185">Reference proteome</keyword>
<dbReference type="OrthoDB" id="7325958at2"/>
<evidence type="ECO:0000313" key="3">
    <source>
        <dbReference type="Proteomes" id="UP000254101"/>
    </source>
</evidence>
<evidence type="ECO:0000256" key="1">
    <source>
        <dbReference type="SAM" id="SignalP"/>
    </source>
</evidence>
<dbReference type="AlphaFoldDB" id="A0A395LUC3"/>
<name>A0A395LUC3_9SPHN</name>
<evidence type="ECO:0008006" key="4">
    <source>
        <dbReference type="Google" id="ProtNLM"/>
    </source>
</evidence>
<accession>A0A395LUC3</accession>
<keyword evidence="1" id="KW-0732">Signal</keyword>
<dbReference type="InterPro" id="IPR011990">
    <property type="entry name" value="TPR-like_helical_dom_sf"/>
</dbReference>
<dbReference type="SUPFAM" id="SSF48452">
    <property type="entry name" value="TPR-like"/>
    <property type="match status" value="1"/>
</dbReference>
<evidence type="ECO:0000313" key="2">
    <source>
        <dbReference type="EMBL" id="RDS78060.1"/>
    </source>
</evidence>
<feature type="signal peptide" evidence="1">
    <location>
        <begin position="1"/>
        <end position="30"/>
    </location>
</feature>
<dbReference type="Proteomes" id="UP000254101">
    <property type="component" value="Unassembled WGS sequence"/>
</dbReference>
<organism evidence="2 3">
    <name type="scientific">Alteriqipengyuania lutimaris</name>
    <dbReference type="NCBI Taxonomy" id="1538146"/>
    <lineage>
        <taxon>Bacteria</taxon>
        <taxon>Pseudomonadati</taxon>
        <taxon>Pseudomonadota</taxon>
        <taxon>Alphaproteobacteria</taxon>
        <taxon>Sphingomonadales</taxon>
        <taxon>Erythrobacteraceae</taxon>
        <taxon>Alteriqipengyuania</taxon>
    </lineage>
</organism>
<reference evidence="2 3" key="1">
    <citation type="submission" date="2018-07" db="EMBL/GenBank/DDBJ databases">
        <title>Erythrobacter nanhaiensis sp. nov., a novel member of the genus Erythrobacter isolated from the South China Sea.</title>
        <authorList>
            <person name="Chen X."/>
            <person name="Liu J."/>
        </authorList>
    </citation>
    <scope>NUCLEOTIDE SEQUENCE [LARGE SCALE GENOMIC DNA]</scope>
    <source>
        <strain evidence="2 3">S-5</strain>
    </source>
</reference>
<feature type="chain" id="PRO_5017356939" description="Tetratricopeptide repeat protein" evidence="1">
    <location>
        <begin position="31"/>
        <end position="429"/>
    </location>
</feature>